<sequence length="92" mass="10579">MNIDNVVLKLLEYSTSKPKIEITWDNNQTSLCEIDTFYDTDNGLELHDEGYEEYHVALVKEVTNNKYIEIGIGDKRPVIIKLADTGEVIFNK</sequence>
<dbReference type="AlphaFoldDB" id="A0A2S0K119"/>
<dbReference type="Proteomes" id="UP000255295">
    <property type="component" value="Unassembled WGS sequence"/>
</dbReference>
<proteinExistence type="predicted"/>
<name>A0A2S0K119_LYSSH</name>
<evidence type="ECO:0000313" key="2">
    <source>
        <dbReference type="EMBL" id="SUV17056.1"/>
    </source>
</evidence>
<organism evidence="1 3">
    <name type="scientific">Lysinibacillus sphaericus</name>
    <name type="common">Bacillus sphaericus</name>
    <dbReference type="NCBI Taxonomy" id="1421"/>
    <lineage>
        <taxon>Bacteria</taxon>
        <taxon>Bacillati</taxon>
        <taxon>Bacillota</taxon>
        <taxon>Bacilli</taxon>
        <taxon>Bacillales</taxon>
        <taxon>Bacillaceae</taxon>
        <taxon>Lysinibacillus</taxon>
    </lineage>
</organism>
<dbReference type="RefSeq" id="WP_024361847.1">
    <property type="nucleotide sequence ID" value="NZ_BJNS01000007.1"/>
</dbReference>
<dbReference type="Proteomes" id="UP000238825">
    <property type="component" value="Chromosome"/>
</dbReference>
<dbReference type="EMBL" id="UFSZ01000001">
    <property type="protein sequence ID" value="SUV17056.1"/>
    <property type="molecule type" value="Genomic_DNA"/>
</dbReference>
<dbReference type="EMBL" id="CP019980">
    <property type="protein sequence ID" value="AVK97085.1"/>
    <property type="molecule type" value="Genomic_DNA"/>
</dbReference>
<evidence type="ECO:0000313" key="4">
    <source>
        <dbReference type="Proteomes" id="UP000255295"/>
    </source>
</evidence>
<reference evidence="1 3" key="1">
    <citation type="submission" date="2017-03" db="EMBL/GenBank/DDBJ databases">
        <title>The whole genome sequencing and assembly of Lysinibacillus sphaericus DSM 28T strain.</title>
        <authorList>
            <person name="Lee Y.-J."/>
            <person name="Yi H."/>
            <person name="Bahn Y.-S."/>
            <person name="Kim J.F."/>
            <person name="Lee D.-W."/>
        </authorList>
    </citation>
    <scope>NUCLEOTIDE SEQUENCE [LARGE SCALE GENOMIC DNA]</scope>
    <source>
        <strain evidence="1 3">DSM 28</strain>
    </source>
</reference>
<evidence type="ECO:0000313" key="1">
    <source>
        <dbReference type="EMBL" id="AVK97085.1"/>
    </source>
</evidence>
<reference evidence="2 4" key="2">
    <citation type="submission" date="2018-06" db="EMBL/GenBank/DDBJ databases">
        <authorList>
            <consortium name="Pathogen Informatics"/>
            <person name="Doyle S."/>
        </authorList>
    </citation>
    <scope>NUCLEOTIDE SEQUENCE [LARGE SCALE GENOMIC DNA]</scope>
    <source>
        <strain evidence="2 4">NCTC10338</strain>
    </source>
</reference>
<gene>
    <name evidence="1" type="ORF">LS41612_12830</name>
    <name evidence="2" type="ORF">NCTC10338_02143</name>
</gene>
<accession>A0A2S0K119</accession>
<evidence type="ECO:0000313" key="3">
    <source>
        <dbReference type="Proteomes" id="UP000238825"/>
    </source>
</evidence>
<dbReference type="GeneID" id="48277083"/>
<protein>
    <submittedName>
        <fullName evidence="1">Uncharacterized protein</fullName>
    </submittedName>
</protein>